<proteinExistence type="predicted"/>
<dbReference type="InterPro" id="IPR036097">
    <property type="entry name" value="HisK_dim/P_sf"/>
</dbReference>
<dbReference type="PANTHER" id="PTHR45436">
    <property type="entry name" value="SENSOR HISTIDINE KINASE YKOH"/>
    <property type="match status" value="1"/>
</dbReference>
<dbReference type="Pfam" id="PF02518">
    <property type="entry name" value="HATPase_c"/>
    <property type="match status" value="1"/>
</dbReference>
<keyword evidence="4" id="KW-0597">Phosphoprotein</keyword>
<dbReference type="Gene3D" id="1.10.287.130">
    <property type="match status" value="1"/>
</dbReference>
<keyword evidence="12 13" id="KW-0472">Membrane</keyword>
<dbReference type="CDD" id="cd00082">
    <property type="entry name" value="HisKA"/>
    <property type="match status" value="1"/>
</dbReference>
<dbReference type="EC" id="2.7.13.3" evidence="3"/>
<dbReference type="InterPro" id="IPR036890">
    <property type="entry name" value="HATPase_C_sf"/>
</dbReference>
<comment type="subcellular location">
    <subcellularLocation>
        <location evidence="2">Membrane</location>
        <topology evidence="2">Multi-pass membrane protein</topology>
    </subcellularLocation>
</comment>
<dbReference type="PROSITE" id="PS50109">
    <property type="entry name" value="HIS_KIN"/>
    <property type="match status" value="1"/>
</dbReference>
<keyword evidence="8" id="KW-0418">Kinase</keyword>
<accession>A0A4Q9G1P3</accession>
<dbReference type="InterPro" id="IPR050428">
    <property type="entry name" value="TCS_sensor_his_kinase"/>
</dbReference>
<dbReference type="SUPFAM" id="SSF55874">
    <property type="entry name" value="ATPase domain of HSP90 chaperone/DNA topoisomerase II/histidine kinase"/>
    <property type="match status" value="1"/>
</dbReference>
<gene>
    <name evidence="16" type="ORF">EYE42_14425</name>
</gene>
<feature type="domain" description="HAMP" evidence="15">
    <location>
        <begin position="175"/>
        <end position="227"/>
    </location>
</feature>
<dbReference type="Pfam" id="PF00512">
    <property type="entry name" value="HisKA"/>
    <property type="match status" value="1"/>
</dbReference>
<evidence type="ECO:0000256" key="3">
    <source>
        <dbReference type="ARBA" id="ARBA00012438"/>
    </source>
</evidence>
<evidence type="ECO:0000256" key="6">
    <source>
        <dbReference type="ARBA" id="ARBA00022692"/>
    </source>
</evidence>
<protein>
    <recommendedName>
        <fullName evidence="3">histidine kinase</fullName>
        <ecNumber evidence="3">2.7.13.3</ecNumber>
    </recommendedName>
</protein>
<reference evidence="16 17" key="1">
    <citation type="submission" date="2019-02" db="EMBL/GenBank/DDBJ databases">
        <title>Paracoccus subflavus sp. nov., isolated from marine sediment of the Pacific Ocean.</title>
        <authorList>
            <person name="Zhang G."/>
        </authorList>
    </citation>
    <scope>NUCLEOTIDE SEQUENCE [LARGE SCALE GENOMIC DNA]</scope>
    <source>
        <strain evidence="16 17">GY0581</strain>
    </source>
</reference>
<dbReference type="Proteomes" id="UP000293520">
    <property type="component" value="Unassembled WGS sequence"/>
</dbReference>
<dbReference type="Gene3D" id="3.30.565.10">
    <property type="entry name" value="Histidine kinase-like ATPase, C-terminal domain"/>
    <property type="match status" value="1"/>
</dbReference>
<dbReference type="AlphaFoldDB" id="A0A4Q9G1P3"/>
<comment type="catalytic activity">
    <reaction evidence="1">
        <text>ATP + protein L-histidine = ADP + protein N-phospho-L-histidine.</text>
        <dbReference type="EC" id="2.7.13.3"/>
    </reaction>
</comment>
<dbReference type="GO" id="GO:0005886">
    <property type="term" value="C:plasma membrane"/>
    <property type="evidence" value="ECO:0007669"/>
    <property type="project" value="TreeGrafter"/>
</dbReference>
<dbReference type="PRINTS" id="PR00344">
    <property type="entry name" value="BCTRLSENSOR"/>
</dbReference>
<dbReference type="PROSITE" id="PS50885">
    <property type="entry name" value="HAMP"/>
    <property type="match status" value="1"/>
</dbReference>
<organism evidence="16 17">
    <name type="scientific">Paracoccus subflavus</name>
    <dbReference type="NCBI Taxonomy" id="2528244"/>
    <lineage>
        <taxon>Bacteria</taxon>
        <taxon>Pseudomonadati</taxon>
        <taxon>Pseudomonadota</taxon>
        <taxon>Alphaproteobacteria</taxon>
        <taxon>Rhodobacterales</taxon>
        <taxon>Paracoccaceae</taxon>
        <taxon>Paracoccus</taxon>
    </lineage>
</organism>
<evidence type="ECO:0000259" key="14">
    <source>
        <dbReference type="PROSITE" id="PS50109"/>
    </source>
</evidence>
<dbReference type="PANTHER" id="PTHR45436:SF14">
    <property type="entry name" value="SENSOR PROTEIN QSEC"/>
    <property type="match status" value="1"/>
</dbReference>
<evidence type="ECO:0000313" key="17">
    <source>
        <dbReference type="Proteomes" id="UP000293520"/>
    </source>
</evidence>
<dbReference type="InterPro" id="IPR005467">
    <property type="entry name" value="His_kinase_dom"/>
</dbReference>
<dbReference type="InterPro" id="IPR003594">
    <property type="entry name" value="HATPase_dom"/>
</dbReference>
<evidence type="ECO:0000256" key="13">
    <source>
        <dbReference type="SAM" id="Phobius"/>
    </source>
</evidence>
<feature type="transmembrane region" description="Helical" evidence="13">
    <location>
        <begin position="155"/>
        <end position="174"/>
    </location>
</feature>
<dbReference type="GO" id="GO:0005524">
    <property type="term" value="F:ATP binding"/>
    <property type="evidence" value="ECO:0007669"/>
    <property type="project" value="UniProtKB-KW"/>
</dbReference>
<dbReference type="SUPFAM" id="SSF47384">
    <property type="entry name" value="Homodimeric domain of signal transducing histidine kinase"/>
    <property type="match status" value="1"/>
</dbReference>
<evidence type="ECO:0000256" key="5">
    <source>
        <dbReference type="ARBA" id="ARBA00022679"/>
    </source>
</evidence>
<dbReference type="SMART" id="SM00387">
    <property type="entry name" value="HATPase_c"/>
    <property type="match status" value="1"/>
</dbReference>
<evidence type="ECO:0000313" key="16">
    <source>
        <dbReference type="EMBL" id="TBN37533.1"/>
    </source>
</evidence>
<dbReference type="OrthoDB" id="9809766at2"/>
<sequence>MMSIRLRLILVLTLATSAIWLSAALWINVSTRAQVERVLDARLSEAANMVSSLMADRRIALNDGTGHATIALPMETGYSRHLSCQIWSLQGDLLGASSGAPDAVLSDKDGFTTTRIHDEPWRVFTVVNPQAGVRVMVGDRMEVRDRLVGDVVQGLLWPLAVIFPALALLIWVSVGRGLAPLAHLEGALLSRQPDDLRPLPETPDPREIRPVRRALNNLFRRLDDVRRTERDFTAFAAHELKTPLAGLRTHAQIARMATDPAVRDRALAAIATSVDRTDRMVRQLLDLTAIDQGAAPVERLDVAALLADIIQQAEDQAHARRVRLVTQADDLPPLSAPRILILSALRNLVENAIQHSPPGGTVSLTALCNGPGIRFVVRDEGPGIRPQDRDRATDRFWRGPGREVHGSGLGLAIVAAAVQRMGGRLDLGQGQGGQEVALTLPLSDTLQDRGGS</sequence>
<dbReference type="CDD" id="cd00075">
    <property type="entry name" value="HATPase"/>
    <property type="match status" value="1"/>
</dbReference>
<dbReference type="Pfam" id="PF08521">
    <property type="entry name" value="2CSK_N"/>
    <property type="match status" value="1"/>
</dbReference>
<evidence type="ECO:0000256" key="7">
    <source>
        <dbReference type="ARBA" id="ARBA00022741"/>
    </source>
</evidence>
<keyword evidence="7" id="KW-0547">Nucleotide-binding</keyword>
<dbReference type="InterPro" id="IPR004358">
    <property type="entry name" value="Sig_transdc_His_kin-like_C"/>
</dbReference>
<dbReference type="GO" id="GO:0000155">
    <property type="term" value="F:phosphorelay sensor kinase activity"/>
    <property type="evidence" value="ECO:0007669"/>
    <property type="project" value="InterPro"/>
</dbReference>
<keyword evidence="5" id="KW-0808">Transferase</keyword>
<comment type="caution">
    <text evidence="16">The sequence shown here is derived from an EMBL/GenBank/DDBJ whole genome shotgun (WGS) entry which is preliminary data.</text>
</comment>
<dbReference type="InterPro" id="IPR003661">
    <property type="entry name" value="HisK_dim/P_dom"/>
</dbReference>
<evidence type="ECO:0000256" key="10">
    <source>
        <dbReference type="ARBA" id="ARBA00022989"/>
    </source>
</evidence>
<keyword evidence="9" id="KW-0067">ATP-binding</keyword>
<evidence type="ECO:0000259" key="15">
    <source>
        <dbReference type="PROSITE" id="PS50885"/>
    </source>
</evidence>
<evidence type="ECO:0000256" key="1">
    <source>
        <dbReference type="ARBA" id="ARBA00000085"/>
    </source>
</evidence>
<feature type="domain" description="Histidine kinase" evidence="14">
    <location>
        <begin position="235"/>
        <end position="444"/>
    </location>
</feature>
<evidence type="ECO:0000256" key="4">
    <source>
        <dbReference type="ARBA" id="ARBA00022553"/>
    </source>
</evidence>
<keyword evidence="17" id="KW-1185">Reference proteome</keyword>
<dbReference type="InterPro" id="IPR013727">
    <property type="entry name" value="2CSK_N"/>
</dbReference>
<evidence type="ECO:0000256" key="11">
    <source>
        <dbReference type="ARBA" id="ARBA00023012"/>
    </source>
</evidence>
<evidence type="ECO:0000256" key="9">
    <source>
        <dbReference type="ARBA" id="ARBA00022840"/>
    </source>
</evidence>
<name>A0A4Q9G1P3_9RHOB</name>
<dbReference type="EMBL" id="SISK01000013">
    <property type="protein sequence ID" value="TBN37533.1"/>
    <property type="molecule type" value="Genomic_DNA"/>
</dbReference>
<dbReference type="InterPro" id="IPR003660">
    <property type="entry name" value="HAMP_dom"/>
</dbReference>
<keyword evidence="11" id="KW-0902">Two-component regulatory system</keyword>
<evidence type="ECO:0000256" key="2">
    <source>
        <dbReference type="ARBA" id="ARBA00004141"/>
    </source>
</evidence>
<evidence type="ECO:0000256" key="8">
    <source>
        <dbReference type="ARBA" id="ARBA00022777"/>
    </source>
</evidence>
<evidence type="ECO:0000256" key="12">
    <source>
        <dbReference type="ARBA" id="ARBA00023136"/>
    </source>
</evidence>
<keyword evidence="6 13" id="KW-0812">Transmembrane</keyword>
<dbReference type="SMART" id="SM00388">
    <property type="entry name" value="HisKA"/>
    <property type="match status" value="1"/>
</dbReference>
<keyword evidence="10 13" id="KW-1133">Transmembrane helix</keyword>